<dbReference type="Proteomes" id="UP000634229">
    <property type="component" value="Unassembled WGS sequence"/>
</dbReference>
<reference evidence="2 3" key="1">
    <citation type="submission" date="2021-01" db="EMBL/GenBank/DDBJ databases">
        <title>WGS of actinomycetes isolated from Thailand.</title>
        <authorList>
            <person name="Thawai C."/>
        </authorList>
    </citation>
    <scope>NUCLEOTIDE SEQUENCE [LARGE SCALE GENOMIC DNA]</scope>
    <source>
        <strain evidence="2 3">CA1R205</strain>
    </source>
</reference>
<proteinExistence type="predicted"/>
<dbReference type="EMBL" id="JAERRF010000032">
    <property type="protein sequence ID" value="MBL1101732.1"/>
    <property type="molecule type" value="Genomic_DNA"/>
</dbReference>
<evidence type="ECO:0000313" key="3">
    <source>
        <dbReference type="Proteomes" id="UP000634229"/>
    </source>
</evidence>
<gene>
    <name evidence="2" type="ORF">JK363_34825</name>
</gene>
<organism evidence="2 3">
    <name type="scientific">Streptomyces coffeae</name>
    <dbReference type="NCBI Taxonomy" id="621382"/>
    <lineage>
        <taxon>Bacteria</taxon>
        <taxon>Bacillati</taxon>
        <taxon>Actinomycetota</taxon>
        <taxon>Actinomycetes</taxon>
        <taxon>Kitasatosporales</taxon>
        <taxon>Streptomycetaceae</taxon>
        <taxon>Streptomyces</taxon>
    </lineage>
</organism>
<keyword evidence="3" id="KW-1185">Reference proteome</keyword>
<name>A0ABS1NNR8_9ACTN</name>
<accession>A0ABS1NNR8</accession>
<protein>
    <submittedName>
        <fullName evidence="2">Uncharacterized protein</fullName>
    </submittedName>
</protein>
<evidence type="ECO:0000256" key="1">
    <source>
        <dbReference type="SAM" id="MobiDB-lite"/>
    </source>
</evidence>
<evidence type="ECO:0000313" key="2">
    <source>
        <dbReference type="EMBL" id="MBL1101732.1"/>
    </source>
</evidence>
<comment type="caution">
    <text evidence="2">The sequence shown here is derived from an EMBL/GenBank/DDBJ whole genome shotgun (WGS) entry which is preliminary data.</text>
</comment>
<sequence length="122" mass="12914">MVAEKTAEALTPSGMVNTESVMCWPAGAWPEAISNRIVVPTMTMSATVMNSTVSSTREAAFAGREDNQATATNATAVGTSQLACVHTPLRWRKAVRNNEGSGHGHDRERQVGTAEPTRSADA</sequence>
<feature type="region of interest" description="Disordered" evidence="1">
    <location>
        <begin position="94"/>
        <end position="122"/>
    </location>
</feature>